<evidence type="ECO:0000313" key="2">
    <source>
        <dbReference type="Proteomes" id="UP000053911"/>
    </source>
</evidence>
<protein>
    <submittedName>
        <fullName evidence="1">Uncharacterized protein</fullName>
    </submittedName>
</protein>
<evidence type="ECO:0000313" key="1">
    <source>
        <dbReference type="EMBL" id="KUK18047.1"/>
    </source>
</evidence>
<gene>
    <name evidence="1" type="ORF">XD54_0663</name>
</gene>
<comment type="caution">
    <text evidence="1">The sequence shown here is derived from an EMBL/GenBank/DDBJ whole genome shotgun (WGS) entry which is preliminary data.</text>
</comment>
<dbReference type="PATRIC" id="fig|172049.5.peg.1436"/>
<reference evidence="2" key="1">
    <citation type="journal article" date="2015" name="MBio">
        <title>Genome-Resolved Metagenomic Analysis Reveals Roles for Candidate Phyla and Other Microbial Community Members in Biogeochemical Transformations in Oil Reservoirs.</title>
        <authorList>
            <person name="Hu P."/>
            <person name="Tom L."/>
            <person name="Singh A."/>
            <person name="Thomas B.C."/>
            <person name="Baker B.J."/>
            <person name="Piceno Y.M."/>
            <person name="Andersen G.L."/>
            <person name="Banfield J.F."/>
        </authorList>
    </citation>
    <scope>NUCLEOTIDE SEQUENCE [LARGE SCALE GENOMIC DNA]</scope>
</reference>
<dbReference type="EMBL" id="LGFD01000009">
    <property type="protein sequence ID" value="KUK18047.1"/>
    <property type="molecule type" value="Genomic_DNA"/>
</dbReference>
<sequence>MEVKIREFETAGVRLRVDIISKSQEDLIGDLSFIQYRLGGLKEAQDTKEPQPDIVWYADTEKIDVSYNPNGKVLMLYGQLPPGDIQKLMLAMLVRKLQENGIYNFHSTAVNYKGKNILFMAGEENHGKTMSLIEAIRRGGAIIGTESVLVNENLEVVEGSKDVFITKRVKGTERSDLPPATHGVWKFFDELPEWKWVEEFGKLDLIIIPDIDGNFDTFVTKLDTYEKMYQTFICLTETYFMAHYMLSSKRPFPLIDYEELREKRLKFVKKVADELDIYLIRAKNPQIIMDEIEKII</sequence>
<dbReference type="Proteomes" id="UP000053911">
    <property type="component" value="Unassembled WGS sequence"/>
</dbReference>
<dbReference type="GeneID" id="8096641"/>
<dbReference type="RefSeq" id="WP_015849898.1">
    <property type="nucleotide sequence ID" value="NZ_LGFD01000009.1"/>
</dbReference>
<dbReference type="AlphaFoldDB" id="A0A101EMS6"/>
<proteinExistence type="predicted"/>
<organism evidence="1 2">
    <name type="scientific">Thermococcus sibiricus</name>
    <dbReference type="NCBI Taxonomy" id="172049"/>
    <lineage>
        <taxon>Archaea</taxon>
        <taxon>Methanobacteriati</taxon>
        <taxon>Methanobacteriota</taxon>
        <taxon>Thermococci</taxon>
        <taxon>Thermococcales</taxon>
        <taxon>Thermococcaceae</taxon>
        <taxon>Thermococcus</taxon>
    </lineage>
</organism>
<name>A0A101EMS6_9EURY</name>
<accession>A0A101EMS6</accession>